<dbReference type="PANTHER" id="PTHR12378:SF9">
    <property type="entry name" value="OS06G0107000 PROTEIN"/>
    <property type="match status" value="1"/>
</dbReference>
<proteinExistence type="inferred from homology"/>
<dbReference type="InterPro" id="IPR042266">
    <property type="entry name" value="PPPDE_sf"/>
</dbReference>
<evidence type="ECO:0000313" key="5">
    <source>
        <dbReference type="EMBL" id="CAI4015874.1"/>
    </source>
</evidence>
<organism evidence="5">
    <name type="scientific">Cladocopium goreaui</name>
    <dbReference type="NCBI Taxonomy" id="2562237"/>
    <lineage>
        <taxon>Eukaryota</taxon>
        <taxon>Sar</taxon>
        <taxon>Alveolata</taxon>
        <taxon>Dinophyceae</taxon>
        <taxon>Suessiales</taxon>
        <taxon>Symbiodiniaceae</taxon>
        <taxon>Cladocopium</taxon>
    </lineage>
</organism>
<dbReference type="InterPro" id="IPR008580">
    <property type="entry name" value="PPPDE_dom"/>
</dbReference>
<dbReference type="Pfam" id="PF05903">
    <property type="entry name" value="Peptidase_C97"/>
    <property type="match status" value="1"/>
</dbReference>
<reference evidence="6 7" key="2">
    <citation type="submission" date="2024-05" db="EMBL/GenBank/DDBJ databases">
        <authorList>
            <person name="Chen Y."/>
            <person name="Shah S."/>
            <person name="Dougan E. K."/>
            <person name="Thang M."/>
            <person name="Chan C."/>
        </authorList>
    </citation>
    <scope>NUCLEOTIDE SEQUENCE [LARGE SCALE GENOMIC DNA]</scope>
</reference>
<evidence type="ECO:0000256" key="2">
    <source>
        <dbReference type="ARBA" id="ARBA00022670"/>
    </source>
</evidence>
<evidence type="ECO:0000313" key="7">
    <source>
        <dbReference type="Proteomes" id="UP001152797"/>
    </source>
</evidence>
<dbReference type="PANTHER" id="PTHR12378">
    <property type="entry name" value="DESUMOYLATING ISOPEPTIDASE"/>
    <property type="match status" value="1"/>
</dbReference>
<dbReference type="GO" id="GO:0006508">
    <property type="term" value="P:proteolysis"/>
    <property type="evidence" value="ECO:0007669"/>
    <property type="project" value="UniProtKB-KW"/>
</dbReference>
<dbReference type="GO" id="GO:0016579">
    <property type="term" value="P:protein deubiquitination"/>
    <property type="evidence" value="ECO:0007669"/>
    <property type="project" value="TreeGrafter"/>
</dbReference>
<dbReference type="SMART" id="SM01179">
    <property type="entry name" value="DUF862"/>
    <property type="match status" value="1"/>
</dbReference>
<sequence>MLLARDFLETWHGLAKSTLVLESILCAFYLALDACFSCVLSCISLPLAAGSLLFSGLSRLGRLGPRKLEKAASQSPLEGAPLAEPNIEAAKPQGLVQDQFRICSNPSGSQCSGSLGMVKLNIYDVSHESSIQNLNVFLAHPLSPFKFGGVFHAGVEIGGEEWSFGYAPSGSGLHCSLPREHPQHNFRETLELGPTTMTKAEVAALLETMLDEYPGSSYHLIRCNCNHFASDFLKRLGVGELPAWVERLACGLPPCQLFPSMRRAGVGSFVGHMLQ</sequence>
<dbReference type="OrthoDB" id="412286at2759"/>
<accession>A0A9P1DUH0</accession>
<evidence type="ECO:0000313" key="6">
    <source>
        <dbReference type="EMBL" id="CAL4803186.1"/>
    </source>
</evidence>
<keyword evidence="2" id="KW-0645">Protease</keyword>
<reference evidence="5" key="1">
    <citation type="submission" date="2022-10" db="EMBL/GenBank/DDBJ databases">
        <authorList>
            <person name="Chen Y."/>
            <person name="Dougan E. K."/>
            <person name="Chan C."/>
            <person name="Rhodes N."/>
            <person name="Thang M."/>
        </authorList>
    </citation>
    <scope>NUCLEOTIDE SEQUENCE</scope>
</reference>
<dbReference type="EMBL" id="CAMXCT010006556">
    <property type="protein sequence ID" value="CAI4015874.1"/>
    <property type="molecule type" value="Genomic_DNA"/>
</dbReference>
<dbReference type="AlphaFoldDB" id="A0A9P1DUH0"/>
<name>A0A9P1DUH0_9DINO</name>
<feature type="domain" description="PPPDE" evidence="4">
    <location>
        <begin position="116"/>
        <end position="256"/>
    </location>
</feature>
<dbReference type="EMBL" id="CAMXCT020006556">
    <property type="protein sequence ID" value="CAL1169249.1"/>
    <property type="molecule type" value="Genomic_DNA"/>
</dbReference>
<comment type="caution">
    <text evidence="5">The sequence shown here is derived from an EMBL/GenBank/DDBJ whole genome shotgun (WGS) entry which is preliminary data.</text>
</comment>
<evidence type="ECO:0000256" key="1">
    <source>
        <dbReference type="ARBA" id="ARBA00008140"/>
    </source>
</evidence>
<keyword evidence="3" id="KW-0378">Hydrolase</keyword>
<dbReference type="EMBL" id="CAMXCT030006556">
    <property type="protein sequence ID" value="CAL4803186.1"/>
    <property type="molecule type" value="Genomic_DNA"/>
</dbReference>
<protein>
    <submittedName>
        <fullName evidence="6">Deubiquitinase DESI2 (Desumoylating isopeptidas e 2) (DeSI-2) (PPPDE peptidase domain-containing protein 1) (Palmitoyl protein thioesterase DESI2) (Protein FAM152A ) (S-depalmitoylase DESI2)</fullName>
    </submittedName>
</protein>
<dbReference type="PROSITE" id="PS51858">
    <property type="entry name" value="PPPDE"/>
    <property type="match status" value="1"/>
</dbReference>
<evidence type="ECO:0000259" key="4">
    <source>
        <dbReference type="PROSITE" id="PS51858"/>
    </source>
</evidence>
<dbReference type="Gene3D" id="3.90.1720.30">
    <property type="entry name" value="PPPDE domains"/>
    <property type="match status" value="1"/>
</dbReference>
<comment type="similarity">
    <text evidence="1">Belongs to the DeSI family.</text>
</comment>
<keyword evidence="7" id="KW-1185">Reference proteome</keyword>
<dbReference type="GO" id="GO:0101005">
    <property type="term" value="F:deubiquitinase activity"/>
    <property type="evidence" value="ECO:0007669"/>
    <property type="project" value="TreeGrafter"/>
</dbReference>
<gene>
    <name evidence="5" type="ORF">C1SCF055_LOCUS40675</name>
</gene>
<dbReference type="Proteomes" id="UP001152797">
    <property type="component" value="Unassembled WGS sequence"/>
</dbReference>
<evidence type="ECO:0000256" key="3">
    <source>
        <dbReference type="ARBA" id="ARBA00022801"/>
    </source>
</evidence>